<keyword evidence="2" id="KW-1185">Reference proteome</keyword>
<accession>A0A6A1UUJ5</accession>
<sequence length="107" mass="12076">MNSSRGVWTSTLTYPIEEVLRGELVEVHRAMREVADAFAAEKKNLEESTGLSLHLAQLSAMPTFPGDPTALAYRCISTAMTCLERAHMEEGRRFKVLKDKRDDSIYQ</sequence>
<evidence type="ECO:0000313" key="1">
    <source>
        <dbReference type="EMBL" id="KAB1202730.1"/>
    </source>
</evidence>
<protein>
    <submittedName>
        <fullName evidence="1">Uncharacterized protein</fullName>
    </submittedName>
</protein>
<reference evidence="1 2" key="1">
    <citation type="journal article" date="2019" name="Plant Biotechnol. J.">
        <title>The red bayberry genome and genetic basis of sex determination.</title>
        <authorList>
            <person name="Jia H.M."/>
            <person name="Jia H.J."/>
            <person name="Cai Q.L."/>
            <person name="Wang Y."/>
            <person name="Zhao H.B."/>
            <person name="Yang W.F."/>
            <person name="Wang G.Y."/>
            <person name="Li Y.H."/>
            <person name="Zhan D.L."/>
            <person name="Shen Y.T."/>
            <person name="Niu Q.F."/>
            <person name="Chang L."/>
            <person name="Qiu J."/>
            <person name="Zhao L."/>
            <person name="Xie H.B."/>
            <person name="Fu W.Y."/>
            <person name="Jin J."/>
            <person name="Li X.W."/>
            <person name="Jiao Y."/>
            <person name="Zhou C.C."/>
            <person name="Tu T."/>
            <person name="Chai C.Y."/>
            <person name="Gao J.L."/>
            <person name="Fan L.J."/>
            <person name="van de Weg E."/>
            <person name="Wang J.Y."/>
            <person name="Gao Z.S."/>
        </authorList>
    </citation>
    <scope>NUCLEOTIDE SEQUENCE [LARGE SCALE GENOMIC DNA]</scope>
    <source>
        <tissue evidence="1">Leaves</tissue>
    </source>
</reference>
<comment type="caution">
    <text evidence="1">The sequence shown here is derived from an EMBL/GenBank/DDBJ whole genome shotgun (WGS) entry which is preliminary data.</text>
</comment>
<dbReference type="AlphaFoldDB" id="A0A6A1UUJ5"/>
<name>A0A6A1UUJ5_9ROSI</name>
<dbReference type="EMBL" id="RXIC02000026">
    <property type="protein sequence ID" value="KAB1202730.1"/>
    <property type="molecule type" value="Genomic_DNA"/>
</dbReference>
<proteinExistence type="predicted"/>
<gene>
    <name evidence="1" type="ORF">CJ030_MR8G002230</name>
</gene>
<evidence type="ECO:0000313" key="2">
    <source>
        <dbReference type="Proteomes" id="UP000516437"/>
    </source>
</evidence>
<dbReference type="Proteomes" id="UP000516437">
    <property type="component" value="Chromosome 8"/>
</dbReference>
<organism evidence="1 2">
    <name type="scientific">Morella rubra</name>
    <name type="common">Chinese bayberry</name>
    <dbReference type="NCBI Taxonomy" id="262757"/>
    <lineage>
        <taxon>Eukaryota</taxon>
        <taxon>Viridiplantae</taxon>
        <taxon>Streptophyta</taxon>
        <taxon>Embryophyta</taxon>
        <taxon>Tracheophyta</taxon>
        <taxon>Spermatophyta</taxon>
        <taxon>Magnoliopsida</taxon>
        <taxon>eudicotyledons</taxon>
        <taxon>Gunneridae</taxon>
        <taxon>Pentapetalae</taxon>
        <taxon>rosids</taxon>
        <taxon>fabids</taxon>
        <taxon>Fagales</taxon>
        <taxon>Myricaceae</taxon>
        <taxon>Morella</taxon>
    </lineage>
</organism>